<gene>
    <name evidence="2" type="ORF">DQQ10_07380</name>
</gene>
<dbReference type="InterPro" id="IPR049219">
    <property type="entry name" value="DUF6841"/>
</dbReference>
<dbReference type="Pfam" id="PF20795">
    <property type="entry name" value="DUF6841"/>
    <property type="match status" value="1"/>
</dbReference>
<dbReference type="SUPFAM" id="SSF54427">
    <property type="entry name" value="NTF2-like"/>
    <property type="match status" value="1"/>
</dbReference>
<evidence type="ECO:0000313" key="2">
    <source>
        <dbReference type="EMBL" id="RAW02346.1"/>
    </source>
</evidence>
<reference evidence="2 3" key="1">
    <citation type="submission" date="2018-06" db="EMBL/GenBank/DDBJ databases">
        <title>Chryseolinea flavus sp. nov., a member of the phylum Bacteroidetes isolated from soil.</title>
        <authorList>
            <person name="Li Y."/>
            <person name="Wang J."/>
        </authorList>
    </citation>
    <scope>NUCLEOTIDE SEQUENCE [LARGE SCALE GENOMIC DNA]</scope>
    <source>
        <strain evidence="2 3">SDU1-6</strain>
    </source>
</reference>
<comment type="caution">
    <text evidence="2">The sequence shown here is derived from an EMBL/GenBank/DDBJ whole genome shotgun (WGS) entry which is preliminary data.</text>
</comment>
<dbReference type="OrthoDB" id="956846at2"/>
<accession>A0A364Y5S5</accession>
<sequence>MTTALTFFENYAKALMSYSPEDIASFYAVPVTIFSDQGSRTVTDKADTIAFWKEAVKPYAAQNIVKAVPITLTEEQLSKNIWVSKVIWTNSDSEGKVVANETNFYILSDEGEGMKIIGLILMSR</sequence>
<dbReference type="EMBL" id="QMFY01000002">
    <property type="protein sequence ID" value="RAW02346.1"/>
    <property type="molecule type" value="Genomic_DNA"/>
</dbReference>
<protein>
    <recommendedName>
        <fullName evidence="1">DUF6841 domain-containing protein</fullName>
    </recommendedName>
</protein>
<organism evidence="2 3">
    <name type="scientific">Pseudochryseolinea flava</name>
    <dbReference type="NCBI Taxonomy" id="2059302"/>
    <lineage>
        <taxon>Bacteria</taxon>
        <taxon>Pseudomonadati</taxon>
        <taxon>Bacteroidota</taxon>
        <taxon>Cytophagia</taxon>
        <taxon>Cytophagales</taxon>
        <taxon>Fulvivirgaceae</taxon>
        <taxon>Pseudochryseolinea</taxon>
    </lineage>
</organism>
<dbReference type="RefSeq" id="WP_112746168.1">
    <property type="nucleotide sequence ID" value="NZ_QMFY01000002.1"/>
</dbReference>
<keyword evidence="3" id="KW-1185">Reference proteome</keyword>
<proteinExistence type="predicted"/>
<evidence type="ECO:0000313" key="3">
    <source>
        <dbReference type="Proteomes" id="UP000251889"/>
    </source>
</evidence>
<evidence type="ECO:0000259" key="1">
    <source>
        <dbReference type="Pfam" id="PF20795"/>
    </source>
</evidence>
<dbReference type="AlphaFoldDB" id="A0A364Y5S5"/>
<name>A0A364Y5S5_9BACT</name>
<dbReference type="InterPro" id="IPR032710">
    <property type="entry name" value="NTF2-like_dom_sf"/>
</dbReference>
<feature type="domain" description="DUF6841" evidence="1">
    <location>
        <begin position="18"/>
        <end position="119"/>
    </location>
</feature>
<dbReference type="Proteomes" id="UP000251889">
    <property type="component" value="Unassembled WGS sequence"/>
</dbReference>